<dbReference type="HOGENOM" id="CLU_2385150_0_0_6"/>
<proteinExistence type="predicted"/>
<dbReference type="KEGG" id="tol:TOL_2775"/>
<sequence>MNICNSDLILLPVFAALLQECAAVRMAEQPLLSQHTLVILQPLECNIRRSAMVRTTQGMQPTAQALEPEQPLREAIDPNLTSQWQRQAAESALY</sequence>
<reference evidence="1 2" key="1">
    <citation type="journal article" date="2013" name="Genome Announc.">
        <title>Genome Sequence of Thalassolituus oleivorans MIL-1 (DSM 14913T).</title>
        <authorList>
            <person name="Golyshin P.N."/>
            <person name="Werner J."/>
            <person name="Chernikova T.N."/>
            <person name="Tran H."/>
            <person name="Ferrer M."/>
            <person name="Yakimov M.M."/>
            <person name="Teeling H."/>
            <person name="Golyshina O.V."/>
        </authorList>
    </citation>
    <scope>NUCLEOTIDE SEQUENCE [LARGE SCALE GENOMIC DNA]</scope>
    <source>
        <strain evidence="1 2">MIL-1</strain>
    </source>
</reference>
<organism evidence="1 2">
    <name type="scientific">Thalassolituus oleivorans MIL-1</name>
    <dbReference type="NCBI Taxonomy" id="1298593"/>
    <lineage>
        <taxon>Bacteria</taxon>
        <taxon>Pseudomonadati</taxon>
        <taxon>Pseudomonadota</taxon>
        <taxon>Gammaproteobacteria</taxon>
        <taxon>Oceanospirillales</taxon>
        <taxon>Oceanospirillaceae</taxon>
        <taxon>Thalassolituus</taxon>
    </lineage>
</organism>
<dbReference type="EMBL" id="HF680312">
    <property type="protein sequence ID" value="CCU73171.1"/>
    <property type="molecule type" value="Genomic_DNA"/>
</dbReference>
<dbReference type="Proteomes" id="UP000011866">
    <property type="component" value="Chromosome"/>
</dbReference>
<keyword evidence="2" id="KW-1185">Reference proteome</keyword>
<name>M5DTE1_9GAMM</name>
<evidence type="ECO:0000313" key="1">
    <source>
        <dbReference type="EMBL" id="CCU73171.1"/>
    </source>
</evidence>
<gene>
    <name evidence="1" type="ORF">TOL_2775</name>
</gene>
<dbReference type="GeneID" id="79177536"/>
<evidence type="ECO:0000313" key="2">
    <source>
        <dbReference type="Proteomes" id="UP000011866"/>
    </source>
</evidence>
<protein>
    <submittedName>
        <fullName evidence="1">Uncharacterized protein</fullName>
    </submittedName>
</protein>
<dbReference type="AlphaFoldDB" id="M5DTE1"/>
<dbReference type="RefSeq" id="WP_015487886.1">
    <property type="nucleotide sequence ID" value="NC_020888.1"/>
</dbReference>
<accession>M5DTE1</accession>